<accession>A0ABQ1YK29</accession>
<organism evidence="4 5">
    <name type="scientific">Paenibacillus segetis</name>
    <dbReference type="NCBI Taxonomy" id="1325360"/>
    <lineage>
        <taxon>Bacteria</taxon>
        <taxon>Bacillati</taxon>
        <taxon>Bacillota</taxon>
        <taxon>Bacilli</taxon>
        <taxon>Bacillales</taxon>
        <taxon>Paenibacillaceae</taxon>
        <taxon>Paenibacillus</taxon>
    </lineage>
</organism>
<proteinExistence type="predicted"/>
<gene>
    <name evidence="4" type="ORF">GCM10008013_30200</name>
</gene>
<dbReference type="InterPro" id="IPR049053">
    <property type="entry name" value="AFCA-like_C"/>
</dbReference>
<feature type="domain" description="Alpha fucosidase A-like C-terminal" evidence="2">
    <location>
        <begin position="696"/>
        <end position="767"/>
    </location>
</feature>
<dbReference type="Gene3D" id="2.70.98.50">
    <property type="entry name" value="putative glycoside hydrolase family protein from bacillus halodurans"/>
    <property type="match status" value="1"/>
</dbReference>
<evidence type="ECO:0000259" key="3">
    <source>
        <dbReference type="Pfam" id="PF22124"/>
    </source>
</evidence>
<dbReference type="InterPro" id="IPR054363">
    <property type="entry name" value="GH95_cat"/>
</dbReference>
<dbReference type="InterPro" id="IPR016518">
    <property type="entry name" value="Alpha-L-fucosidase"/>
</dbReference>
<evidence type="ECO:0000313" key="4">
    <source>
        <dbReference type="EMBL" id="GGH28281.1"/>
    </source>
</evidence>
<dbReference type="SUPFAM" id="SSF48208">
    <property type="entry name" value="Six-hairpin glycosidases"/>
    <property type="match status" value="1"/>
</dbReference>
<dbReference type="RefSeq" id="WP_229753388.1">
    <property type="nucleotide sequence ID" value="NZ_BMFT01000001.1"/>
</dbReference>
<dbReference type="EMBL" id="BMFT01000001">
    <property type="protein sequence ID" value="GGH28281.1"/>
    <property type="molecule type" value="Genomic_DNA"/>
</dbReference>
<dbReference type="InterPro" id="IPR012341">
    <property type="entry name" value="6hp_glycosidase-like_sf"/>
</dbReference>
<dbReference type="InterPro" id="IPR008928">
    <property type="entry name" value="6-hairpin_glycosidase_sf"/>
</dbReference>
<feature type="domain" description="Glycosyl hydrolase family 95 catalytic" evidence="3">
    <location>
        <begin position="291"/>
        <end position="694"/>
    </location>
</feature>
<dbReference type="InterPro" id="IPR027414">
    <property type="entry name" value="GH95_N_dom"/>
</dbReference>
<protein>
    <submittedName>
        <fullName evidence="4">Alpha/beta hydrolase</fullName>
    </submittedName>
</protein>
<dbReference type="PANTHER" id="PTHR31084">
    <property type="entry name" value="ALPHA-L-FUCOSIDASE 2"/>
    <property type="match status" value="1"/>
</dbReference>
<dbReference type="GO" id="GO:0016787">
    <property type="term" value="F:hydrolase activity"/>
    <property type="evidence" value="ECO:0007669"/>
    <property type="project" value="UniProtKB-KW"/>
</dbReference>
<keyword evidence="4" id="KW-0378">Hydrolase</keyword>
<sequence length="791" mass="88202">MMGMNNGNTRWKLWYNQPASRWEEALPVGNGRIGAMVYGGVNSEIIALNEDTLWSGFPRDGQNYEALRHLKKVRELIFSGKYREAEALIERNMLGSRSESYQPLGNLLIQQQGKNSYNSYYRELDLDTGISSVQYNVGGTNCTREVFVSAPDQILAVQIAASGQSPLELSLSLDSPLKHLTFVNELTDTIVLRGQCPSHIADNYLGNHPQSILYEEGLGLIFEIHLRVLIDEGEVKVVEGNKLTVNGAKKATFLLAAATNFAGYDVMPEQSGESLSNTCSAQLDAAVQIGYVNLRSRHIQDHQQLFRRVSLDLGNSRNESLPTDERLAAYRTGDVDPGLESLYFQYGRYLLMASSRPGTQPANLQGIWNYHIQPPWNSNYTTNINTQMNYWPAEICNLSECHEPLIQLVKDLSVTGARTARIHYDCGGWVTHHNIDLWRSAIPSDGEASWAFWPMGGVWLCRHVWEHYEFGRDVEYLRETAYPLMKGAAQFCLDWLVPTPEGILVTAPSISPENKFLTPEGEPCSVSAASTMDMALIAEIFRHCVQAAEILGIDESWIQEVVQAEACLARPEIGDDGRLQEWNKPFAEVEPGHRHVSHLYGLYPGNSITPTNTPELMEAARKTLQSRISQGGGHTGWSCAWLINLYARLGDGKSAHHFMRTLLARSTYPNLFDDHPPFQIDGNFGGTAGVAEMLLQSHLDGIDLLPALPEAWPKGKVSGLRARGGFEVEITWEQGQLATAVLTTSHRGWCCVRCGEMKLDIISPDGSVISEGKRFWTEPNEIYYISTLLHA</sequence>
<dbReference type="Pfam" id="PF21307">
    <property type="entry name" value="Glyco_hydro_95_C"/>
    <property type="match status" value="1"/>
</dbReference>
<evidence type="ECO:0000259" key="2">
    <source>
        <dbReference type="Pfam" id="PF21307"/>
    </source>
</evidence>
<dbReference type="Pfam" id="PF14498">
    <property type="entry name" value="Glyco_hyd_65N_2"/>
    <property type="match status" value="1"/>
</dbReference>
<keyword evidence="5" id="KW-1185">Reference proteome</keyword>
<feature type="domain" description="Glycosyl hydrolase family 95 N-terminal" evidence="1">
    <location>
        <begin position="13"/>
        <end position="263"/>
    </location>
</feature>
<reference evidence="5" key="1">
    <citation type="journal article" date="2019" name="Int. J. Syst. Evol. Microbiol.">
        <title>The Global Catalogue of Microorganisms (GCM) 10K type strain sequencing project: providing services to taxonomists for standard genome sequencing and annotation.</title>
        <authorList>
            <consortium name="The Broad Institute Genomics Platform"/>
            <consortium name="The Broad Institute Genome Sequencing Center for Infectious Disease"/>
            <person name="Wu L."/>
            <person name="Ma J."/>
        </authorList>
    </citation>
    <scope>NUCLEOTIDE SEQUENCE [LARGE SCALE GENOMIC DNA]</scope>
    <source>
        <strain evidence="5">CGMCC 1.12769</strain>
    </source>
</reference>
<name>A0ABQ1YK29_9BACL</name>
<dbReference type="PIRSF" id="PIRSF007663">
    <property type="entry name" value="UCP007663"/>
    <property type="match status" value="1"/>
</dbReference>
<dbReference type="Proteomes" id="UP000659344">
    <property type="component" value="Unassembled WGS sequence"/>
</dbReference>
<evidence type="ECO:0000259" key="1">
    <source>
        <dbReference type="Pfam" id="PF14498"/>
    </source>
</evidence>
<dbReference type="PANTHER" id="PTHR31084:SF0">
    <property type="entry name" value="ALPHA-L-FUCOSIDASE 2"/>
    <property type="match status" value="1"/>
</dbReference>
<evidence type="ECO:0000313" key="5">
    <source>
        <dbReference type="Proteomes" id="UP000659344"/>
    </source>
</evidence>
<dbReference type="Gene3D" id="1.50.10.10">
    <property type="match status" value="1"/>
</dbReference>
<comment type="caution">
    <text evidence="4">The sequence shown here is derived from an EMBL/GenBank/DDBJ whole genome shotgun (WGS) entry which is preliminary data.</text>
</comment>
<dbReference type="Pfam" id="PF22124">
    <property type="entry name" value="Glyco_hydro_95_cat"/>
    <property type="match status" value="1"/>
</dbReference>